<feature type="domain" description="Endonuclease/exonuclease/phosphatase" evidence="1">
    <location>
        <begin position="8"/>
        <end position="288"/>
    </location>
</feature>
<evidence type="ECO:0000259" key="1">
    <source>
        <dbReference type="Pfam" id="PF03372"/>
    </source>
</evidence>
<accession>A0A2U1SVM4</accession>
<dbReference type="InterPro" id="IPR036691">
    <property type="entry name" value="Endo/exonu/phosph_ase_sf"/>
</dbReference>
<dbReference type="OrthoDB" id="7297112at2"/>
<dbReference type="SUPFAM" id="SSF56219">
    <property type="entry name" value="DNase I-like"/>
    <property type="match status" value="1"/>
</dbReference>
<evidence type="ECO:0000313" key="2">
    <source>
        <dbReference type="EMBL" id="PWB95675.1"/>
    </source>
</evidence>
<proteinExistence type="predicted"/>
<keyword evidence="2" id="KW-0255">Endonuclease</keyword>
<dbReference type="InterPro" id="IPR005135">
    <property type="entry name" value="Endo/exonuclease/phosphatase"/>
</dbReference>
<dbReference type="GO" id="GO:0004519">
    <property type="term" value="F:endonuclease activity"/>
    <property type="evidence" value="ECO:0007669"/>
    <property type="project" value="UniProtKB-KW"/>
</dbReference>
<keyword evidence="3" id="KW-1185">Reference proteome</keyword>
<name>A0A2U1SVM4_METSR</name>
<keyword evidence="2" id="KW-0378">Hydrolase</keyword>
<keyword evidence="2" id="KW-0540">Nuclease</keyword>
<dbReference type="Proteomes" id="UP000245137">
    <property type="component" value="Unassembled WGS sequence"/>
</dbReference>
<protein>
    <submittedName>
        <fullName evidence="2">Endonuclease</fullName>
    </submittedName>
</protein>
<gene>
    <name evidence="2" type="ORF">C5689_00745</name>
</gene>
<dbReference type="EMBL" id="PUIV01000001">
    <property type="protein sequence ID" value="PWB95675.1"/>
    <property type="molecule type" value="Genomic_DNA"/>
</dbReference>
<dbReference type="Pfam" id="PF03372">
    <property type="entry name" value="Exo_endo_phos"/>
    <property type="match status" value="1"/>
</dbReference>
<dbReference type="PANTHER" id="PTHR42834:SF1">
    <property type="entry name" value="ENDONUCLEASE_EXONUCLEASE_PHOSPHATASE FAMILY PROTEIN (AFU_ORTHOLOGUE AFUA_3G09210)"/>
    <property type="match status" value="1"/>
</dbReference>
<evidence type="ECO:0000313" key="3">
    <source>
        <dbReference type="Proteomes" id="UP000245137"/>
    </source>
</evidence>
<reference evidence="2 3" key="1">
    <citation type="journal article" date="2018" name="Appl. Microbiol. Biotechnol.">
        <title>Co-cultivation of the strictly anaerobic methanogen Methanosarcina barkeri with aerobic methanotrophs in an oxygen-limited membrane bioreactor.</title>
        <authorList>
            <person name="In 't Zandt M.H."/>
            <person name="van den Bosch T.J.M."/>
            <person name="Rijkers R."/>
            <person name="van Kessel M.A.H.J."/>
            <person name="Jetten M.S.M."/>
            <person name="Welte C.U."/>
        </authorList>
    </citation>
    <scope>NUCLEOTIDE SEQUENCE [LARGE SCALE GENOMIC DNA]</scope>
    <source>
        <strain evidence="2 3">DSM 17706</strain>
    </source>
</reference>
<organism evidence="2 3">
    <name type="scientific">Methylosinus sporium</name>
    <dbReference type="NCBI Taxonomy" id="428"/>
    <lineage>
        <taxon>Bacteria</taxon>
        <taxon>Pseudomonadati</taxon>
        <taxon>Pseudomonadota</taxon>
        <taxon>Alphaproteobacteria</taxon>
        <taxon>Hyphomicrobiales</taxon>
        <taxon>Methylocystaceae</taxon>
        <taxon>Methylosinus</taxon>
    </lineage>
</organism>
<comment type="caution">
    <text evidence="2">The sequence shown here is derived from an EMBL/GenBank/DDBJ whole genome shotgun (WGS) entry which is preliminary data.</text>
</comment>
<dbReference type="Gene3D" id="3.60.10.10">
    <property type="entry name" value="Endonuclease/exonuclease/phosphatase"/>
    <property type="match status" value="1"/>
</dbReference>
<dbReference type="RefSeq" id="WP_108915354.1">
    <property type="nucleotide sequence ID" value="NZ_BGJY01000001.1"/>
</dbReference>
<dbReference type="AlphaFoldDB" id="A0A2U1SVM4"/>
<dbReference type="PANTHER" id="PTHR42834">
    <property type="entry name" value="ENDONUCLEASE/EXONUCLEASE/PHOSPHATASE FAMILY PROTEIN (AFU_ORTHOLOGUE AFUA_3G09210)"/>
    <property type="match status" value="1"/>
</dbReference>
<sequence>MAGRFRLATFNIENLDWSPSAQDEFERRLAVLRPQLAAIDADILCLQEVDAQRPSAHEPRRFVALDRLVAGGGYERFFRATTLRPGGDAPADIHNLALLSRWPIVERRQLFHDIVAPWRWTPPADHAVAQPIDILFERPILYARIALPGGAALHVLDLHLRAPRAVPLPGEADRRAGRAYAEGQWLAAQKREGQALEARLFVDRIFDAESAPLIALCGDLNCDAYDAPARILWGAEEAADGPRSLTPLALRIAEPARFTVIHAGRKTLLDQIMASPALAARCEGVTILNQGLADEATAPDPILGSLHAPLVARFRL</sequence>